<proteinExistence type="predicted"/>
<evidence type="ECO:0000256" key="1">
    <source>
        <dbReference type="SAM" id="MobiDB-lite"/>
    </source>
</evidence>
<gene>
    <name evidence="2" type="ORF">SCUCBS95973_001396</name>
</gene>
<dbReference type="EMBL" id="CAWUHB010000005">
    <property type="protein sequence ID" value="CAK7212239.1"/>
    <property type="molecule type" value="Genomic_DNA"/>
</dbReference>
<reference evidence="2 3" key="1">
    <citation type="submission" date="2024-01" db="EMBL/GenBank/DDBJ databases">
        <authorList>
            <person name="Allen C."/>
            <person name="Tagirdzhanova G."/>
        </authorList>
    </citation>
    <scope>NUCLEOTIDE SEQUENCE [LARGE SCALE GENOMIC DNA]</scope>
</reference>
<name>A0ABP0AY94_9PEZI</name>
<feature type="region of interest" description="Disordered" evidence="1">
    <location>
        <begin position="458"/>
        <end position="500"/>
    </location>
</feature>
<accession>A0ABP0AY94</accession>
<keyword evidence="3" id="KW-1185">Reference proteome</keyword>
<sequence length="500" mass="53730">MNALVFTRAVWGPDAFSSLAEDLGPLQGALSASFALRAEVLAALFGTRRFHVVFSPYVRPAVCPLATLYLPRYGHLIRNMTLELDCTRLGYGMHPAAAGLQPGLLSMGALVAAFVESVVSAASPQGETDAAPPLDSLNVLCRRYYGNRPASCAKVDEGATPAAAAATATAITTTPADMPYVGPEVERVAGQLRQLAGLASSVRFVGFSEAFTLEMLATVGGRNKGSEGSESSERSVHIWRRSPSDFYPLLPGHSAYVDCGPELGICLLSHTALSLLLCPSTKGSTKRSEHGDADDDDNDDDDDVKTIFISDTSTSTPVSTPVSINSPALTKRTTALSLAHLAHLHDARPRLAVLPSKPAKACRQGRRRGPTFLALFGFCQQQQQGQLRQQQRPSSLVGVQLAAVGLAVGAVGSPLRLSKNGFKGGRGRVAGNGMTMDEESRIVDEVASVCLDDLKEQCVGQDPSQPQDKQEEEQQQQQHRPRRRLQKRRYDQQPSLVWSW</sequence>
<evidence type="ECO:0000313" key="3">
    <source>
        <dbReference type="Proteomes" id="UP001642405"/>
    </source>
</evidence>
<comment type="caution">
    <text evidence="2">The sequence shown here is derived from an EMBL/GenBank/DDBJ whole genome shotgun (WGS) entry which is preliminary data.</text>
</comment>
<evidence type="ECO:0000313" key="2">
    <source>
        <dbReference type="EMBL" id="CAK7212239.1"/>
    </source>
</evidence>
<feature type="compositionally biased region" description="Acidic residues" evidence="1">
    <location>
        <begin position="292"/>
        <end position="302"/>
    </location>
</feature>
<dbReference type="Proteomes" id="UP001642405">
    <property type="component" value="Unassembled WGS sequence"/>
</dbReference>
<feature type="region of interest" description="Disordered" evidence="1">
    <location>
        <begin position="281"/>
        <end position="302"/>
    </location>
</feature>
<organism evidence="2 3">
    <name type="scientific">Sporothrix curviconia</name>
    <dbReference type="NCBI Taxonomy" id="1260050"/>
    <lineage>
        <taxon>Eukaryota</taxon>
        <taxon>Fungi</taxon>
        <taxon>Dikarya</taxon>
        <taxon>Ascomycota</taxon>
        <taxon>Pezizomycotina</taxon>
        <taxon>Sordariomycetes</taxon>
        <taxon>Sordariomycetidae</taxon>
        <taxon>Ophiostomatales</taxon>
        <taxon>Ophiostomataceae</taxon>
        <taxon>Sporothrix</taxon>
    </lineage>
</organism>
<protein>
    <submittedName>
        <fullName evidence="2">Uncharacterized protein</fullName>
    </submittedName>
</protein>